<name>A0ABW5LLG7_9FLAO</name>
<organism evidence="3 4">
    <name type="scientific">Aquimarina rubra</name>
    <dbReference type="NCBI Taxonomy" id="1920033"/>
    <lineage>
        <taxon>Bacteria</taxon>
        <taxon>Pseudomonadati</taxon>
        <taxon>Bacteroidota</taxon>
        <taxon>Flavobacteriia</taxon>
        <taxon>Flavobacteriales</taxon>
        <taxon>Flavobacteriaceae</taxon>
        <taxon>Aquimarina</taxon>
    </lineage>
</organism>
<keyword evidence="4" id="KW-1185">Reference proteome</keyword>
<dbReference type="Proteomes" id="UP001597319">
    <property type="component" value="Unassembled WGS sequence"/>
</dbReference>
<sequence length="1628" mass="181129">MKNIFLAIAVLVGTALSAQTQTENYVKTTVYQTEVKEGQQSQVLESDKIVSVNYADGLGRTKQSVAVRAGGQKQDTNILNWTDDWTAGGGHTPLFNMNGQSTDNERIYGTNPFGEQSLLWRCGNDTNYDADGGWNTDYIPVDKNVAYRYTVWVKRTGSQDGKTYHGTQNVNALNGNPHSNPYFWAGDMPNLNQWYLLVGVIHPHTYTGGNSGISGVYDINGNKVLGGGDFKWRNNTTISRFRSYLYYSTDVNTKQYFWNPILTKIDGNGSPINQLVQQSKPKDIVAHYEYDEFGKQTKSYLPYASDQTQHGAIYTDALTELKSFYNTTKYENTLNPYSETITEASPANRVIEQAAPGNPWKYDEDLVHPGNPVYASYPTDIVYSKTWNAKDIFYIPGEGTPPAEGDHDGNPLIDGDNYVVITTWNQSLRVWIKASTTNKLPTGRLRKIDIVPAIDQLDWGYVKDAAGNNTDYKIGIEDNYVVVTAVTQNPRSINGGVAMRSDYNLNQLQYFTGQYNGYTSNAATNATTKAEYGLNTSGEVHRFDVVMLNGNSQTPSLVGNGTYAAGQLTKNITKNENWKPADGKNKTAETFTDKNGNVVLSRSYNNGETLDTYNVYDDFGNLTYVIPPKVAVSNGVSATELNELCYQYKYDDQNRLIEKKIPGKGWEYIVYNKLNQPVLTQDANQRAKSTKEWLFVKYDMFGRVAYTGMVKNNSSRASLQSSADSNNYQQYVTKRTTALSLAGTAVYYSNDAIPTGFSEVHTINYYDDYTFDRDGMNKPASVFGVATTSVTKGLPTGSKVRVLGTNQWITSVTAYDAKGRSIWGGSRNRYLNTIDYSEMQLDFTGKPLKVKTTHTKGSNAALVTTDTFTYDHMGRLLTQKQQINNQAEELLAKHEYDDLGQLVQKKVGNAEQAPLQTIDYTYNVRGWMTKINDPNALADDLFGYKVNYNTPTHGATALYNGNISEIEWKSANDNALRWYTYSYDHLDRITKAVDNTNRYSLSNVTYDKNGNITKLARRGAVNAAATSFNSMDNLTYHYDAGNKLLKVNDINTKYFGFKSIYNGSSNHYLYDQNGNMTLDRNKGISNITYNHFDLPTNVAISNNEGTGNITYIYDATGAKQKKIVSGGSSLTTEYAGNHIYENGQLKFFHTAGGYAERSSGTSSGVERYDYIYQYADHLGNIRLSYSDKDKDGQIDLLRNNVDVDGDGDYAREILQENNYYPFGLQHKGYNNQITGQEHQYKYNGTELTEDLGLNWYEMPLRSYDPAIARWNRIDPVVHHSLSTYNAFDNNPVFYADPSGGNSQYYHMDEQIFSEGRHMGVQERRAMGGSGYGGSTPYDYASVQNSAAFSGMEAYVRSKKDNNTRLTITLDWDKIPIDGSALLSFNNQGFSWGFGYYKGLNVGETDIYGIEYGNGEMKFASGLSADSGWRDVPLVGGAIDSYDWFSKGDMSRGFLYAGVALSDAFAVKALLTGAGRFLLKQSIKQTTKNFADNAVSLSKNVSSNGSKVAGSEGVLQISSDLYQLKPINGFTDVLVHGNAKSLNVTISEITNSLARQGLSNTPIRLCACNAGALSNGIAQKLSNATGQLVIAPTGYLHTFNNGRHSIQSFSRPLLNWRPSTGRWRGFKPQ</sequence>
<dbReference type="Gene3D" id="2.180.10.10">
    <property type="entry name" value="RHS repeat-associated core"/>
    <property type="match status" value="1"/>
</dbReference>
<dbReference type="RefSeq" id="WP_378295521.1">
    <property type="nucleotide sequence ID" value="NZ_JBHULE010000037.1"/>
</dbReference>
<evidence type="ECO:0000313" key="3">
    <source>
        <dbReference type="EMBL" id="MFD2565703.1"/>
    </source>
</evidence>
<dbReference type="EMBL" id="JBHULE010000037">
    <property type="protein sequence ID" value="MFD2565703.1"/>
    <property type="molecule type" value="Genomic_DNA"/>
</dbReference>
<reference evidence="4" key="1">
    <citation type="journal article" date="2019" name="Int. J. Syst. Evol. Microbiol.">
        <title>The Global Catalogue of Microorganisms (GCM) 10K type strain sequencing project: providing services to taxonomists for standard genome sequencing and annotation.</title>
        <authorList>
            <consortium name="The Broad Institute Genomics Platform"/>
            <consortium name="The Broad Institute Genome Sequencing Center for Infectious Disease"/>
            <person name="Wu L."/>
            <person name="Ma J."/>
        </authorList>
    </citation>
    <scope>NUCLEOTIDE SEQUENCE [LARGE SCALE GENOMIC DNA]</scope>
    <source>
        <strain evidence="4">KCTC 52274</strain>
    </source>
</reference>
<dbReference type="InterPro" id="IPR045619">
    <property type="entry name" value="DUF6443"/>
</dbReference>
<comment type="caution">
    <text evidence="3">The sequence shown here is derived from an EMBL/GenBank/DDBJ whole genome shotgun (WGS) entry which is preliminary data.</text>
</comment>
<gene>
    <name evidence="3" type="ORF">ACFSR1_23710</name>
</gene>
<feature type="domain" description="DUF6443" evidence="2">
    <location>
        <begin position="262"/>
        <end position="363"/>
    </location>
</feature>
<evidence type="ECO:0000259" key="2">
    <source>
        <dbReference type="Pfam" id="PF20041"/>
    </source>
</evidence>
<dbReference type="InterPro" id="IPR022385">
    <property type="entry name" value="Rhs_assc_core"/>
</dbReference>
<evidence type="ECO:0000256" key="1">
    <source>
        <dbReference type="SAM" id="SignalP"/>
    </source>
</evidence>
<feature type="signal peptide" evidence="1">
    <location>
        <begin position="1"/>
        <end position="20"/>
    </location>
</feature>
<protein>
    <submittedName>
        <fullName evidence="3">DUF6443 domain-containing protein</fullName>
    </submittedName>
</protein>
<dbReference type="Pfam" id="PF20041">
    <property type="entry name" value="DUF6443"/>
    <property type="match status" value="1"/>
</dbReference>
<dbReference type="NCBIfam" id="TIGR03696">
    <property type="entry name" value="Rhs_assc_core"/>
    <property type="match status" value="1"/>
</dbReference>
<proteinExistence type="predicted"/>
<keyword evidence="1" id="KW-0732">Signal</keyword>
<feature type="chain" id="PRO_5045615876" evidence="1">
    <location>
        <begin position="21"/>
        <end position="1628"/>
    </location>
</feature>
<evidence type="ECO:0000313" key="4">
    <source>
        <dbReference type="Proteomes" id="UP001597319"/>
    </source>
</evidence>
<accession>A0ABW5LLG7</accession>